<protein>
    <submittedName>
        <fullName evidence="2">Uncharacterized protein</fullName>
    </submittedName>
</protein>
<keyword evidence="4" id="KW-1185">Reference proteome</keyword>
<evidence type="ECO:0000313" key="2">
    <source>
        <dbReference type="EMBL" id="SFH42677.1"/>
    </source>
</evidence>
<dbReference type="Proteomes" id="UP000199052">
    <property type="component" value="Unassembled WGS sequence"/>
</dbReference>
<dbReference type="AlphaFoldDB" id="A0A1I2ZXV5"/>
<accession>A0A1I2ZXV5</accession>
<dbReference type="EMBL" id="JACBZA010000001">
    <property type="protein sequence ID" value="NYH84232.1"/>
    <property type="molecule type" value="Genomic_DNA"/>
</dbReference>
<proteinExistence type="predicted"/>
<dbReference type="RefSeq" id="WP_175542769.1">
    <property type="nucleotide sequence ID" value="NZ_FOOI01000017.1"/>
</dbReference>
<evidence type="ECO:0000313" key="1">
    <source>
        <dbReference type="EMBL" id="NYH84232.1"/>
    </source>
</evidence>
<reference evidence="2 3" key="1">
    <citation type="submission" date="2016-10" db="EMBL/GenBank/DDBJ databases">
        <authorList>
            <person name="de Groot N.N."/>
        </authorList>
    </citation>
    <scope>NUCLEOTIDE SEQUENCE [LARGE SCALE GENOMIC DNA]</scope>
    <source>
        <strain evidence="2 3">CPCC 202808</strain>
    </source>
</reference>
<dbReference type="EMBL" id="FOOI01000017">
    <property type="protein sequence ID" value="SFH42677.1"/>
    <property type="molecule type" value="Genomic_DNA"/>
</dbReference>
<gene>
    <name evidence="1" type="ORF">FHR37_003083</name>
    <name evidence="2" type="ORF">SAMN05421678_117132</name>
</gene>
<dbReference type="Proteomes" id="UP000533017">
    <property type="component" value="Unassembled WGS sequence"/>
</dbReference>
<evidence type="ECO:0000313" key="4">
    <source>
        <dbReference type="Proteomes" id="UP000533017"/>
    </source>
</evidence>
<sequence length="49" mass="5044">MSVRAKVVAVVALVAVAGAGLVAYRYVSASSNDQCSERVSGRLCVEVSD</sequence>
<organism evidence="2 3">
    <name type="scientific">Actinopolymorpha cephalotaxi</name>
    <dbReference type="NCBI Taxonomy" id="504797"/>
    <lineage>
        <taxon>Bacteria</taxon>
        <taxon>Bacillati</taxon>
        <taxon>Actinomycetota</taxon>
        <taxon>Actinomycetes</taxon>
        <taxon>Propionibacteriales</taxon>
        <taxon>Actinopolymorphaceae</taxon>
        <taxon>Actinopolymorpha</taxon>
    </lineage>
</organism>
<name>A0A1I2ZXV5_9ACTN</name>
<evidence type="ECO:0000313" key="3">
    <source>
        <dbReference type="Proteomes" id="UP000199052"/>
    </source>
</evidence>
<reference evidence="1 4" key="2">
    <citation type="submission" date="2020-07" db="EMBL/GenBank/DDBJ databases">
        <title>Sequencing the genomes of 1000 actinobacteria strains.</title>
        <authorList>
            <person name="Klenk H.-P."/>
        </authorList>
    </citation>
    <scope>NUCLEOTIDE SEQUENCE [LARGE SCALE GENOMIC DNA]</scope>
    <source>
        <strain evidence="1 4">DSM 45117</strain>
    </source>
</reference>